<comment type="similarity">
    <text evidence="1">Belongs to the protein kinase superfamily. STE Ser/Thr protein kinase family. STE20 subfamily.</text>
</comment>
<dbReference type="Pfam" id="PF00069">
    <property type="entry name" value="Pkinase"/>
    <property type="match status" value="1"/>
</dbReference>
<evidence type="ECO:0000259" key="6">
    <source>
        <dbReference type="PROSITE" id="PS50011"/>
    </source>
</evidence>
<dbReference type="PANTHER" id="PTHR45832:SF22">
    <property type="entry name" value="SERINE_THREONINE-PROTEIN KINASE SAMKA-RELATED"/>
    <property type="match status" value="1"/>
</dbReference>
<dbReference type="Proteomes" id="UP000189580">
    <property type="component" value="Chromosome b"/>
</dbReference>
<dbReference type="CDD" id="cd06614">
    <property type="entry name" value="STKc_PAK"/>
    <property type="match status" value="1"/>
</dbReference>
<keyword evidence="2 4" id="KW-0547">Nucleotide-binding</keyword>
<dbReference type="KEGG" id="slb:AWJ20_3095"/>
<dbReference type="InterPro" id="IPR051931">
    <property type="entry name" value="PAK3-like"/>
</dbReference>
<feature type="region of interest" description="Disordered" evidence="5">
    <location>
        <begin position="22"/>
        <end position="332"/>
    </location>
</feature>
<organism evidence="7 8">
    <name type="scientific">Sugiyamaella lignohabitans</name>
    <dbReference type="NCBI Taxonomy" id="796027"/>
    <lineage>
        <taxon>Eukaryota</taxon>
        <taxon>Fungi</taxon>
        <taxon>Dikarya</taxon>
        <taxon>Ascomycota</taxon>
        <taxon>Saccharomycotina</taxon>
        <taxon>Dipodascomycetes</taxon>
        <taxon>Dipodascales</taxon>
        <taxon>Trichomonascaceae</taxon>
        <taxon>Sugiyamaella</taxon>
    </lineage>
</organism>
<dbReference type="InterPro" id="IPR017441">
    <property type="entry name" value="Protein_kinase_ATP_BS"/>
</dbReference>
<feature type="compositionally biased region" description="Polar residues" evidence="5">
    <location>
        <begin position="273"/>
        <end position="293"/>
    </location>
</feature>
<dbReference type="FunFam" id="1.10.510.10:FF:000139">
    <property type="entry name" value="Non-specific serine/threonine protein kinase"/>
    <property type="match status" value="1"/>
</dbReference>
<dbReference type="GeneID" id="30035079"/>
<feature type="compositionally biased region" description="Low complexity" evidence="5">
    <location>
        <begin position="235"/>
        <end position="254"/>
    </location>
</feature>
<evidence type="ECO:0000313" key="7">
    <source>
        <dbReference type="EMBL" id="ANB15467.1"/>
    </source>
</evidence>
<dbReference type="Gene3D" id="1.10.510.10">
    <property type="entry name" value="Transferase(Phosphotransferase) domain 1"/>
    <property type="match status" value="1"/>
</dbReference>
<dbReference type="SUPFAM" id="SSF56112">
    <property type="entry name" value="Protein kinase-like (PK-like)"/>
    <property type="match status" value="1"/>
</dbReference>
<feature type="compositionally biased region" description="Polar residues" evidence="5">
    <location>
        <begin position="53"/>
        <end position="99"/>
    </location>
</feature>
<proteinExistence type="inferred from homology"/>
<protein>
    <submittedName>
        <fullName evidence="7">Serine/threonine protein kinase CLA4</fullName>
    </submittedName>
</protein>
<gene>
    <name evidence="7" type="primary">CLA4</name>
    <name evidence="7" type="ORF">AWJ20_3095</name>
</gene>
<feature type="binding site" evidence="4">
    <location>
        <position position="422"/>
    </location>
    <ligand>
        <name>ATP</name>
        <dbReference type="ChEBI" id="CHEBI:30616"/>
    </ligand>
</feature>
<dbReference type="PANTHER" id="PTHR45832">
    <property type="entry name" value="SERINE/THREONINE-PROTEIN KINASE SAMKA-RELATED-RELATED"/>
    <property type="match status" value="1"/>
</dbReference>
<dbReference type="PROSITE" id="PS00107">
    <property type="entry name" value="PROTEIN_KINASE_ATP"/>
    <property type="match status" value="1"/>
</dbReference>
<accession>A0A161HN42</accession>
<keyword evidence="7" id="KW-0418">Kinase</keyword>
<name>A0A161HN42_9ASCO</name>
<evidence type="ECO:0000313" key="8">
    <source>
        <dbReference type="Proteomes" id="UP000189580"/>
    </source>
</evidence>
<feature type="domain" description="Protein kinase" evidence="6">
    <location>
        <begin position="387"/>
        <end position="645"/>
    </location>
</feature>
<dbReference type="GO" id="GO:0004674">
    <property type="term" value="F:protein serine/threonine kinase activity"/>
    <property type="evidence" value="ECO:0007669"/>
    <property type="project" value="UniProtKB-KW"/>
</dbReference>
<feature type="compositionally biased region" description="Low complexity" evidence="5">
    <location>
        <begin position="181"/>
        <end position="208"/>
    </location>
</feature>
<dbReference type="EMBL" id="CP014503">
    <property type="protein sequence ID" value="ANB15467.1"/>
    <property type="molecule type" value="Genomic_DNA"/>
</dbReference>
<reference evidence="7 8" key="1">
    <citation type="submission" date="2016-02" db="EMBL/GenBank/DDBJ databases">
        <title>Complete genome sequence and transcriptome regulation of the pentose utilising yeast Sugiyamaella lignohabitans.</title>
        <authorList>
            <person name="Bellasio M."/>
            <person name="Peymann A."/>
            <person name="Valli M."/>
            <person name="Sipitzky M."/>
            <person name="Graf A."/>
            <person name="Sauer M."/>
            <person name="Marx H."/>
            <person name="Mattanovich D."/>
        </authorList>
    </citation>
    <scope>NUCLEOTIDE SEQUENCE [LARGE SCALE GENOMIC DNA]</scope>
    <source>
        <strain evidence="7 8">CBS 10342</strain>
    </source>
</reference>
<dbReference type="SMART" id="SM00220">
    <property type="entry name" value="S_TKc"/>
    <property type="match status" value="1"/>
</dbReference>
<evidence type="ECO:0000256" key="3">
    <source>
        <dbReference type="ARBA" id="ARBA00022840"/>
    </source>
</evidence>
<keyword evidence="3 4" id="KW-0067">ATP-binding</keyword>
<evidence type="ECO:0000256" key="4">
    <source>
        <dbReference type="PROSITE-ProRule" id="PRU10141"/>
    </source>
</evidence>
<keyword evidence="7" id="KW-0808">Transferase</keyword>
<dbReference type="OrthoDB" id="248923at2759"/>
<evidence type="ECO:0000256" key="1">
    <source>
        <dbReference type="ARBA" id="ARBA00008874"/>
    </source>
</evidence>
<dbReference type="InterPro" id="IPR000719">
    <property type="entry name" value="Prot_kinase_dom"/>
</dbReference>
<keyword evidence="7" id="KW-0723">Serine/threonine-protein kinase</keyword>
<dbReference type="RefSeq" id="XP_018737944.1">
    <property type="nucleotide sequence ID" value="XM_018880091.1"/>
</dbReference>
<evidence type="ECO:0000256" key="5">
    <source>
        <dbReference type="SAM" id="MobiDB-lite"/>
    </source>
</evidence>
<dbReference type="AlphaFoldDB" id="A0A161HN42"/>
<dbReference type="InterPro" id="IPR008271">
    <property type="entry name" value="Ser/Thr_kinase_AS"/>
</dbReference>
<dbReference type="GO" id="GO:0005524">
    <property type="term" value="F:ATP binding"/>
    <property type="evidence" value="ECO:0007669"/>
    <property type="project" value="UniProtKB-UniRule"/>
</dbReference>
<evidence type="ECO:0000256" key="2">
    <source>
        <dbReference type="ARBA" id="ARBA00022741"/>
    </source>
</evidence>
<keyword evidence="8" id="KW-1185">Reference proteome</keyword>
<dbReference type="PROSITE" id="PS50011">
    <property type="entry name" value="PROTEIN_KINASE_DOM"/>
    <property type="match status" value="1"/>
</dbReference>
<sequence length="667" mass="72289">MDVLNFYSKNINGVQDLVKGAKEAKSNSSSNLLSKELKPITNIPPMPRKDSAVDSNYSALASQLQEWTVTPSMKTSTSMNSLKYQNAGPTGPSSRSQNHMAPIRPPPPPNGLGSNSPSQLPSLTIPSGPRDDSSPHSPHTPSPTTPSPVDSRLKPLRTAPSQPQGHSQVIKPIQPLSVHKAPAPSSSSSSSASQQQYSGSSSSSSSGPRLRHVDSSKNLDPYRTAPVPPLKTKTKNPSSSTSHSGSGESVSPPNQQQPPQPSRQQYPSHSKHGTPQASQNYPSQPQRKASNPKNMVPARPAPGPPKQHTSPIKAVHSSSKSGSKGSGTSGSSSAAAAAATAAAAAALEGSGKRKDEVVEKRISTMTESQIMQKMRSVVSQQDPTPLYQKIKKIGQGASGSVYVAKPLSNAPMVLTHRRIAIKQIDLSTQPRKELIVNEIEVMKDSQHPNIVNFLEAYLRAPYDLWVVMEFMEGGPLTDIIDNNDISEDQIATICFETCKGLQHLHHQNIIHRDIKSDNMLLDAQGHVKITDFGFCAKLTDQKSKRATMVGTPYWMAPEVVKQKEYGAKVDVWSLGIMAIEMLESEPPYLNEEPLKALYLIATNGTPKLKRPERLSKEIKHFLSVCLCVDVNYRASTDELVNHEFLRKGCSLQSLSSLLAYKTKKNSS</sequence>
<dbReference type="Gene3D" id="3.30.200.20">
    <property type="entry name" value="Phosphorylase Kinase, domain 1"/>
    <property type="match status" value="1"/>
</dbReference>
<dbReference type="InterPro" id="IPR011009">
    <property type="entry name" value="Kinase-like_dom_sf"/>
</dbReference>
<dbReference type="FunFam" id="3.30.200.20:FF:000705">
    <property type="entry name" value="Non-specific serine/threonine protein kinase"/>
    <property type="match status" value="1"/>
</dbReference>
<dbReference type="PROSITE" id="PS00108">
    <property type="entry name" value="PROTEIN_KINASE_ST"/>
    <property type="match status" value="1"/>
</dbReference>